<evidence type="ECO:0000313" key="8">
    <source>
        <dbReference type="EMBL" id="KUP04723.1"/>
    </source>
</evidence>
<dbReference type="Gene3D" id="1.10.443.10">
    <property type="entry name" value="Intergrase catalytic core"/>
    <property type="match status" value="1"/>
</dbReference>
<evidence type="ECO:0000313" key="9">
    <source>
        <dbReference type="Proteomes" id="UP000074108"/>
    </source>
</evidence>
<organism evidence="8 9">
    <name type="scientific">Bacillus coahuilensis p1.1.43</name>
    <dbReference type="NCBI Taxonomy" id="1150625"/>
    <lineage>
        <taxon>Bacteria</taxon>
        <taxon>Bacillati</taxon>
        <taxon>Bacillota</taxon>
        <taxon>Bacilli</taxon>
        <taxon>Bacillales</taxon>
        <taxon>Bacillaceae</taxon>
        <taxon>Bacillus</taxon>
    </lineage>
</organism>
<dbReference type="RefSeq" id="WP_059351810.1">
    <property type="nucleotide sequence ID" value="NZ_LDYG01000048.1"/>
</dbReference>
<feature type="domain" description="Tyr recombinase" evidence="6">
    <location>
        <begin position="186"/>
        <end position="393"/>
    </location>
</feature>
<keyword evidence="3 5" id="KW-0238">DNA-binding</keyword>
<dbReference type="InterPro" id="IPR028259">
    <property type="entry name" value="AP2-like_int_N"/>
</dbReference>
<dbReference type="SUPFAM" id="SSF56349">
    <property type="entry name" value="DNA breaking-rejoining enzymes"/>
    <property type="match status" value="1"/>
</dbReference>
<comment type="caution">
    <text evidence="8">The sequence shown here is derived from an EMBL/GenBank/DDBJ whole genome shotgun (WGS) entry which is preliminary data.</text>
</comment>
<dbReference type="Pfam" id="PF14659">
    <property type="entry name" value="Phage_int_SAM_3"/>
    <property type="match status" value="1"/>
</dbReference>
<evidence type="ECO:0000256" key="5">
    <source>
        <dbReference type="PROSITE-ProRule" id="PRU01248"/>
    </source>
</evidence>
<dbReference type="Pfam" id="PF14657">
    <property type="entry name" value="Arm-DNA-bind_4"/>
    <property type="match status" value="1"/>
</dbReference>
<dbReference type="Pfam" id="PF00589">
    <property type="entry name" value="Phage_integrase"/>
    <property type="match status" value="1"/>
</dbReference>
<dbReference type="PANTHER" id="PTHR30349:SF64">
    <property type="entry name" value="PROPHAGE INTEGRASE INTD-RELATED"/>
    <property type="match status" value="1"/>
</dbReference>
<gene>
    <name evidence="8" type="ORF">Q75_14860</name>
</gene>
<protein>
    <submittedName>
        <fullName evidence="8">Integrase</fullName>
    </submittedName>
</protein>
<keyword evidence="9" id="KW-1185">Reference proteome</keyword>
<dbReference type="Gene3D" id="1.10.150.130">
    <property type="match status" value="1"/>
</dbReference>
<dbReference type="OrthoDB" id="9803188at2"/>
<dbReference type="CDD" id="cd01189">
    <property type="entry name" value="INT_ICEBs1_C_like"/>
    <property type="match status" value="1"/>
</dbReference>
<dbReference type="AlphaFoldDB" id="A0A147K573"/>
<evidence type="ECO:0000259" key="6">
    <source>
        <dbReference type="PROSITE" id="PS51898"/>
    </source>
</evidence>
<sequence>MKGHFYKRGCTCNKRRCSCGSKWTFVVDVGIDPKTGKRKQKSKGGFKTKQEAEAAATTLINELIQGIFIEETEATFCDFATEWLNIYNETNNVKPGTLRVRKHEVDKLLPYLAKLKLKSITRKRYQDALNDLKDKGYADNTLDGVHRTGRMIFKKAVELDMIKKDPTEYAYLKKDKKTIEQLEEAEIPRYLEKEELAHFLNTAKVQGLDMDYLMFLILAYTGMRVGEMIALKWKDINFKEQTVSITKTYYNPKNNSTEYLLVPPKTRKSKRTIIVDEIVIEYLKKHLATQNKVKMSYRDTYHDGDFVFAKKERHPGYPIFIKTVQNRMKRVLKSAELNETLTPHSLRHTHTSLLAEAGVSLEQIMERLGHSDDETTKNVYLHVTKEMKKEASQKFGQLMRSLQ</sequence>
<dbReference type="PATRIC" id="fig|1150625.3.peg.3109"/>
<dbReference type="PROSITE" id="PS51898">
    <property type="entry name" value="TYR_RECOMBINASE"/>
    <property type="match status" value="1"/>
</dbReference>
<evidence type="ECO:0000259" key="7">
    <source>
        <dbReference type="PROSITE" id="PS51900"/>
    </source>
</evidence>
<proteinExistence type="inferred from homology"/>
<dbReference type="EMBL" id="LDYG01000048">
    <property type="protein sequence ID" value="KUP04723.1"/>
    <property type="molecule type" value="Genomic_DNA"/>
</dbReference>
<dbReference type="InterPro" id="IPR011010">
    <property type="entry name" value="DNA_brk_join_enz"/>
</dbReference>
<dbReference type="GO" id="GO:0006310">
    <property type="term" value="P:DNA recombination"/>
    <property type="evidence" value="ECO:0007669"/>
    <property type="project" value="UniProtKB-KW"/>
</dbReference>
<dbReference type="GO" id="GO:0015074">
    <property type="term" value="P:DNA integration"/>
    <property type="evidence" value="ECO:0007669"/>
    <property type="project" value="UniProtKB-KW"/>
</dbReference>
<comment type="similarity">
    <text evidence="1">Belongs to the 'phage' integrase family.</text>
</comment>
<evidence type="ECO:0000256" key="1">
    <source>
        <dbReference type="ARBA" id="ARBA00008857"/>
    </source>
</evidence>
<dbReference type="Proteomes" id="UP000074108">
    <property type="component" value="Unassembled WGS sequence"/>
</dbReference>
<dbReference type="PANTHER" id="PTHR30349">
    <property type="entry name" value="PHAGE INTEGRASE-RELATED"/>
    <property type="match status" value="1"/>
</dbReference>
<dbReference type="PROSITE" id="PS51900">
    <property type="entry name" value="CB"/>
    <property type="match status" value="1"/>
</dbReference>
<dbReference type="InterPro" id="IPR044068">
    <property type="entry name" value="CB"/>
</dbReference>
<dbReference type="InterPro" id="IPR002104">
    <property type="entry name" value="Integrase_catalytic"/>
</dbReference>
<accession>A0A147K573</accession>
<dbReference type="InterPro" id="IPR004107">
    <property type="entry name" value="Integrase_SAM-like_N"/>
</dbReference>
<feature type="domain" description="Core-binding (CB)" evidence="7">
    <location>
        <begin position="74"/>
        <end position="157"/>
    </location>
</feature>
<reference evidence="8 9" key="1">
    <citation type="journal article" date="2016" name="Front. Microbiol.">
        <title>Microevolution Analysis of Bacillus coahuilensis Unveils Differences in Phosphorus Acquisition Strategies and Their Regulation.</title>
        <authorList>
            <person name="Gomez-Lunar Z."/>
            <person name="Hernandez-Gonzalez I."/>
            <person name="Rodriguez-Torres M.D."/>
            <person name="Souza V."/>
            <person name="Olmedo-Alvarez G."/>
        </authorList>
    </citation>
    <scope>NUCLEOTIDE SEQUENCE [LARGE SCALE GENOMIC DNA]</scope>
    <source>
        <strain evidence="9">p1.1.43</strain>
    </source>
</reference>
<dbReference type="GO" id="GO:0003677">
    <property type="term" value="F:DNA binding"/>
    <property type="evidence" value="ECO:0007669"/>
    <property type="project" value="UniProtKB-UniRule"/>
</dbReference>
<dbReference type="InterPro" id="IPR013762">
    <property type="entry name" value="Integrase-like_cat_sf"/>
</dbReference>
<keyword evidence="2" id="KW-0229">DNA integration</keyword>
<dbReference type="InterPro" id="IPR010998">
    <property type="entry name" value="Integrase_recombinase_N"/>
</dbReference>
<evidence type="ECO:0000256" key="4">
    <source>
        <dbReference type="ARBA" id="ARBA00023172"/>
    </source>
</evidence>
<name>A0A147K573_9BACI</name>
<evidence type="ECO:0000256" key="3">
    <source>
        <dbReference type="ARBA" id="ARBA00023125"/>
    </source>
</evidence>
<keyword evidence="4" id="KW-0233">DNA recombination</keyword>
<evidence type="ECO:0000256" key="2">
    <source>
        <dbReference type="ARBA" id="ARBA00022908"/>
    </source>
</evidence>
<dbReference type="InterPro" id="IPR050090">
    <property type="entry name" value="Tyrosine_recombinase_XerCD"/>
</dbReference>
<dbReference type="STRING" id="1150625.Q75_14860"/>